<comment type="caution">
    <text evidence="1">The sequence shown here is derived from an EMBL/GenBank/DDBJ whole genome shotgun (WGS) entry which is preliminary data.</text>
</comment>
<gene>
    <name evidence="1" type="ORF">SDC9_151240</name>
</gene>
<dbReference type="AntiFam" id="ANF00121">
    <property type="entry name" value="Shadow ORF (opposite algI)"/>
</dbReference>
<name>A0A645EU32_9ZZZZ</name>
<evidence type="ECO:0000313" key="1">
    <source>
        <dbReference type="EMBL" id="MPN04004.1"/>
    </source>
</evidence>
<protein>
    <submittedName>
        <fullName evidence="1">Uncharacterized protein</fullName>
    </submittedName>
</protein>
<proteinExistence type="predicted"/>
<dbReference type="EMBL" id="VSSQ01049929">
    <property type="protein sequence ID" value="MPN04004.1"/>
    <property type="molecule type" value="Genomic_DNA"/>
</dbReference>
<accession>A0A645EU32</accession>
<reference evidence="1" key="1">
    <citation type="submission" date="2019-08" db="EMBL/GenBank/DDBJ databases">
        <authorList>
            <person name="Kucharzyk K."/>
            <person name="Murdoch R.W."/>
            <person name="Higgins S."/>
            <person name="Loffler F."/>
        </authorList>
    </citation>
    <scope>NUCLEOTIDE SEQUENCE</scope>
</reference>
<dbReference type="AlphaFoldDB" id="A0A645EU32"/>
<organism evidence="1">
    <name type="scientific">bioreactor metagenome</name>
    <dbReference type="NCBI Taxonomy" id="1076179"/>
    <lineage>
        <taxon>unclassified sequences</taxon>
        <taxon>metagenomes</taxon>
        <taxon>ecological metagenomes</taxon>
    </lineage>
</organism>
<sequence>MNPMLIALLPKRLVHHQRAAMQCAPEHHLPVCPVPKPAEQHGQHQVDLGAGFPFPVAAKRDIEIVPQPCGKADVPALPEFRRVLGEIRHIKVFAEVVTKCLRRADGHIRIAGKITVDLNRIGDHGEKERKPAIAAGGSKHRVHADGEAIRNHNLLDQAK</sequence>